<evidence type="ECO:0000313" key="3">
    <source>
        <dbReference type="Proteomes" id="UP000570361"/>
    </source>
</evidence>
<keyword evidence="3" id="KW-1185">Reference proteome</keyword>
<evidence type="ECO:0008006" key="4">
    <source>
        <dbReference type="Google" id="ProtNLM"/>
    </source>
</evidence>
<dbReference type="RefSeq" id="WP_183603094.1">
    <property type="nucleotide sequence ID" value="NZ_JACHXK010000015.1"/>
</dbReference>
<proteinExistence type="predicted"/>
<feature type="compositionally biased region" description="Basic residues" evidence="1">
    <location>
        <begin position="103"/>
        <end position="118"/>
    </location>
</feature>
<feature type="compositionally biased region" description="Basic residues" evidence="1">
    <location>
        <begin position="66"/>
        <end position="90"/>
    </location>
</feature>
<sequence>MSCNYHRPFCPTVTVYDPPQRIERDFYHPQVVKVIHPIEIVNKHHCVPVYEHCYQVIEKEEDMCHGHGHKSHGHKSHDHMSHGHMSHGHKGYGYEATISSVRSKAKKHKSSKSRSSKR</sequence>
<comment type="caution">
    <text evidence="2">The sequence shown here is derived from an EMBL/GenBank/DDBJ whole genome shotgun (WGS) entry which is preliminary data.</text>
</comment>
<evidence type="ECO:0000313" key="2">
    <source>
        <dbReference type="EMBL" id="MBB3113000.1"/>
    </source>
</evidence>
<evidence type="ECO:0000256" key="1">
    <source>
        <dbReference type="SAM" id="MobiDB-lite"/>
    </source>
</evidence>
<reference evidence="2 3" key="1">
    <citation type="submission" date="2020-08" db="EMBL/GenBank/DDBJ databases">
        <title>Genomic Encyclopedia of Type Strains, Phase III (KMG-III): the genomes of soil and plant-associated and newly described type strains.</title>
        <authorList>
            <person name="Whitman W."/>
        </authorList>
    </citation>
    <scope>NUCLEOTIDE SEQUENCE [LARGE SCALE GENOMIC DNA]</scope>
    <source>
        <strain evidence="2 3">CECT 5862</strain>
    </source>
</reference>
<gene>
    <name evidence="2" type="ORF">FHS18_005102</name>
</gene>
<dbReference type="Proteomes" id="UP000570361">
    <property type="component" value="Unassembled WGS sequence"/>
</dbReference>
<protein>
    <recommendedName>
        <fullName evidence="4">Spore coat protein D</fullName>
    </recommendedName>
</protein>
<dbReference type="EMBL" id="JACHXK010000015">
    <property type="protein sequence ID" value="MBB3113000.1"/>
    <property type="molecule type" value="Genomic_DNA"/>
</dbReference>
<accession>A0A7W5B215</accession>
<name>A0A7W5B215_9BACL</name>
<feature type="region of interest" description="Disordered" evidence="1">
    <location>
        <begin position="64"/>
        <end position="118"/>
    </location>
</feature>
<dbReference type="AlphaFoldDB" id="A0A7W5B215"/>
<organism evidence="2 3">
    <name type="scientific">Paenibacillus phyllosphaerae</name>
    <dbReference type="NCBI Taxonomy" id="274593"/>
    <lineage>
        <taxon>Bacteria</taxon>
        <taxon>Bacillati</taxon>
        <taxon>Bacillota</taxon>
        <taxon>Bacilli</taxon>
        <taxon>Bacillales</taxon>
        <taxon>Paenibacillaceae</taxon>
        <taxon>Paenibacillus</taxon>
    </lineage>
</organism>